<name>A0A811LRW5_9BILA</name>
<dbReference type="Proteomes" id="UP000614601">
    <property type="component" value="Unassembled WGS sequence"/>
</dbReference>
<dbReference type="Pfam" id="PF10317">
    <property type="entry name" value="7TM_GPCR_Srd"/>
    <property type="match status" value="1"/>
</dbReference>
<evidence type="ECO:0000313" key="3">
    <source>
        <dbReference type="Proteomes" id="UP000614601"/>
    </source>
</evidence>
<accession>A0A811LRW5</accession>
<organism evidence="2 3">
    <name type="scientific">Bursaphelenchus okinawaensis</name>
    <dbReference type="NCBI Taxonomy" id="465554"/>
    <lineage>
        <taxon>Eukaryota</taxon>
        <taxon>Metazoa</taxon>
        <taxon>Ecdysozoa</taxon>
        <taxon>Nematoda</taxon>
        <taxon>Chromadorea</taxon>
        <taxon>Rhabditida</taxon>
        <taxon>Tylenchina</taxon>
        <taxon>Tylenchomorpha</taxon>
        <taxon>Aphelenchoidea</taxon>
        <taxon>Aphelenchoididae</taxon>
        <taxon>Bursaphelenchus</taxon>
    </lineage>
</organism>
<keyword evidence="1" id="KW-1133">Transmembrane helix</keyword>
<dbReference type="OrthoDB" id="10505172at2759"/>
<proteinExistence type="predicted"/>
<keyword evidence="3" id="KW-1185">Reference proteome</keyword>
<protein>
    <recommendedName>
        <fullName evidence="4">G-protein coupled receptors family 1 profile domain-containing protein</fullName>
    </recommendedName>
</protein>
<reference evidence="2" key="1">
    <citation type="submission" date="2020-09" db="EMBL/GenBank/DDBJ databases">
        <authorList>
            <person name="Kikuchi T."/>
        </authorList>
    </citation>
    <scope>NUCLEOTIDE SEQUENCE</scope>
    <source>
        <strain evidence="2">SH1</strain>
    </source>
</reference>
<dbReference type="SUPFAM" id="SSF81321">
    <property type="entry name" value="Family A G protein-coupled receptor-like"/>
    <property type="match status" value="1"/>
</dbReference>
<dbReference type="AlphaFoldDB" id="A0A811LRW5"/>
<keyword evidence="1" id="KW-0472">Membrane</keyword>
<dbReference type="Proteomes" id="UP000783686">
    <property type="component" value="Unassembled WGS sequence"/>
</dbReference>
<feature type="transmembrane region" description="Helical" evidence="1">
    <location>
        <begin position="145"/>
        <end position="167"/>
    </location>
</feature>
<dbReference type="EMBL" id="CAJFDH010000006">
    <property type="protein sequence ID" value="CAD5231175.1"/>
    <property type="molecule type" value="Genomic_DNA"/>
</dbReference>
<evidence type="ECO:0000256" key="1">
    <source>
        <dbReference type="SAM" id="Phobius"/>
    </source>
</evidence>
<comment type="caution">
    <text evidence="2">The sequence shown here is derived from an EMBL/GenBank/DDBJ whole genome shotgun (WGS) entry which is preliminary data.</text>
</comment>
<feature type="transmembrane region" description="Helical" evidence="1">
    <location>
        <begin position="109"/>
        <end position="133"/>
    </location>
</feature>
<evidence type="ECO:0000313" key="2">
    <source>
        <dbReference type="EMBL" id="CAD5231175.1"/>
    </source>
</evidence>
<keyword evidence="1" id="KW-0812">Transmembrane</keyword>
<evidence type="ECO:0008006" key="4">
    <source>
        <dbReference type="Google" id="ProtNLM"/>
    </source>
</evidence>
<sequence length="300" mass="34315">MELHKQPYYKNPYVWDFPINGEYPTEPYDELGVTGGVVTTTLLLCISYCTTGVLKPYKKMLYMCAITDFTFWLVDTFTEVKGKQYENIILAKMEGPVKYFSRWVHVTGVAAYVTTACLSMTVLPAQAFFRYYYMTRSRPLSTAKTVALFILALICALMPGSASWFSYDRSPEVNPGFNYGKLWYREVPLPILMIGDTNSFYQKVYFGSTAVLFTIAYFLLIMFSYYTSESMKVQHHTYTAKTKRVQKQMNAFLLCQMKINGAILRVGQVWMCLVPVHSALRIPQGAWVRRCAGSNQGPSE</sequence>
<feature type="transmembrane region" description="Helical" evidence="1">
    <location>
        <begin position="204"/>
        <end position="226"/>
    </location>
</feature>
<feature type="transmembrane region" description="Helical" evidence="1">
    <location>
        <begin position="31"/>
        <end position="49"/>
    </location>
</feature>
<dbReference type="InterPro" id="IPR019421">
    <property type="entry name" value="7TM_GPCR_serpentine_rcpt_Srd"/>
</dbReference>
<dbReference type="EMBL" id="CAJFCW020000006">
    <property type="protein sequence ID" value="CAG9128500.1"/>
    <property type="molecule type" value="Genomic_DNA"/>
</dbReference>
<gene>
    <name evidence="2" type="ORF">BOKJ2_LOCUS14510</name>
</gene>